<evidence type="ECO:0000256" key="2">
    <source>
        <dbReference type="ARBA" id="ARBA00010790"/>
    </source>
</evidence>
<dbReference type="InterPro" id="IPR000172">
    <property type="entry name" value="GMC_OxRdtase_N"/>
</dbReference>
<dbReference type="InterPro" id="IPR051473">
    <property type="entry name" value="P2Ox-like"/>
</dbReference>
<keyword evidence="4" id="KW-0274">FAD</keyword>
<dbReference type="AlphaFoldDB" id="A0A1H2FXG3"/>
<evidence type="ECO:0000256" key="1">
    <source>
        <dbReference type="ARBA" id="ARBA00001974"/>
    </source>
</evidence>
<evidence type="ECO:0000256" key="4">
    <source>
        <dbReference type="ARBA" id="ARBA00022827"/>
    </source>
</evidence>
<feature type="domain" description="Glucose-methanol-choline oxidoreductase C-terminal" evidence="7">
    <location>
        <begin position="426"/>
        <end position="544"/>
    </location>
</feature>
<evidence type="ECO:0000259" key="7">
    <source>
        <dbReference type="Pfam" id="PF05199"/>
    </source>
</evidence>
<dbReference type="Pfam" id="PF05199">
    <property type="entry name" value="GMC_oxred_C"/>
    <property type="match status" value="1"/>
</dbReference>
<evidence type="ECO:0000313" key="8">
    <source>
        <dbReference type="EMBL" id="SDU12064.1"/>
    </source>
</evidence>
<feature type="domain" description="Glucose-methanol-choline oxidoreductase N-terminal" evidence="6">
    <location>
        <begin position="5"/>
        <end position="311"/>
    </location>
</feature>
<keyword evidence="9" id="KW-1185">Reference proteome</keyword>
<proteinExistence type="inferred from homology"/>
<keyword evidence="3" id="KW-0285">Flavoprotein</keyword>
<reference evidence="9" key="1">
    <citation type="submission" date="2016-10" db="EMBL/GenBank/DDBJ databases">
        <authorList>
            <person name="Varghese N."/>
            <person name="Submissions S."/>
        </authorList>
    </citation>
    <scope>NUCLEOTIDE SEQUENCE [LARGE SCALE GENOMIC DNA]</scope>
    <source>
        <strain evidence="9">DSM 17875</strain>
    </source>
</reference>
<sequence>MPEFDAIVIGSGVTGGWAAKELCEKGLKVLVLDRGKPITPEKDFTTALHPPWQDPLRGLPDRELWEADYPIQSQSYAFDETTRHFFNNDKTNPYVYDEQKPFIWTRADVVGGKSLLWNRQVYRFSDLDFAANQRDGHGNDWPIRYGDIEDWYSYVERFVGVSGEALGLPQLPDSEFQPPMELNHVEKVLRQSLQENYSNRHLTIGRVAIQTEPRNGRGACTYCFKCERGCTFNAAFSSLNATLPAARATGNLTLRGDSVVEGIDYDPQSARATAVRVIDANSGERRRFSARLIFLCGSTVGSTQILLNSTSETFPNGLGNSSGVLGRYLIEHTTGNGAYGLVPGYLDKYPYGYRPNGLYIPRFRNLQGAEQEQGFLRGYNFQGAALRPGWDINYKLIPGFGKAFKQAMHGPGPWVLYLDGFGEVLPHYDNRMYLHPTRKDRFGIPLVAFDFRYGANEEAMRADILREATTMLQLAGAIGIETFVNNEPGRSIHEMGTARMGDDPHTSFLNRWNQSHAVPNLFVTDGSCMPSASCVNPSLTYMALTVRAADYAVQQLRAGQI</sequence>
<dbReference type="Proteomes" id="UP000243232">
    <property type="component" value="Chromosome I"/>
</dbReference>
<evidence type="ECO:0000259" key="6">
    <source>
        <dbReference type="Pfam" id="PF00732"/>
    </source>
</evidence>
<dbReference type="GO" id="GO:0016614">
    <property type="term" value="F:oxidoreductase activity, acting on CH-OH group of donors"/>
    <property type="evidence" value="ECO:0007669"/>
    <property type="project" value="InterPro"/>
</dbReference>
<keyword evidence="5" id="KW-0560">Oxidoreductase</keyword>
<evidence type="ECO:0000313" key="9">
    <source>
        <dbReference type="Proteomes" id="UP000243232"/>
    </source>
</evidence>
<evidence type="ECO:0000256" key="3">
    <source>
        <dbReference type="ARBA" id="ARBA00022630"/>
    </source>
</evidence>
<dbReference type="Gene3D" id="3.50.50.60">
    <property type="entry name" value="FAD/NAD(P)-binding domain"/>
    <property type="match status" value="2"/>
</dbReference>
<dbReference type="InterPro" id="IPR036188">
    <property type="entry name" value="FAD/NAD-bd_sf"/>
</dbReference>
<dbReference type="EMBL" id="LT629785">
    <property type="protein sequence ID" value="SDU12064.1"/>
    <property type="molecule type" value="Genomic_DNA"/>
</dbReference>
<dbReference type="Pfam" id="PF00732">
    <property type="entry name" value="GMC_oxred_N"/>
    <property type="match status" value="1"/>
</dbReference>
<dbReference type="GO" id="GO:0050660">
    <property type="term" value="F:flavin adenine dinucleotide binding"/>
    <property type="evidence" value="ECO:0007669"/>
    <property type="project" value="InterPro"/>
</dbReference>
<dbReference type="InterPro" id="IPR007867">
    <property type="entry name" value="GMC_OxRtase_C"/>
</dbReference>
<evidence type="ECO:0000256" key="5">
    <source>
        <dbReference type="ARBA" id="ARBA00023002"/>
    </source>
</evidence>
<dbReference type="SUPFAM" id="SSF54373">
    <property type="entry name" value="FAD-linked reductases, C-terminal domain"/>
    <property type="match status" value="1"/>
</dbReference>
<dbReference type="PANTHER" id="PTHR42784:SF1">
    <property type="entry name" value="PYRANOSE 2-OXIDASE"/>
    <property type="match status" value="1"/>
</dbReference>
<gene>
    <name evidence="8" type="ORF">SAMN05216296_1890</name>
</gene>
<comment type="similarity">
    <text evidence="2">Belongs to the GMC oxidoreductase family.</text>
</comment>
<name>A0A1H2FXG3_9PSED</name>
<dbReference type="PANTHER" id="PTHR42784">
    <property type="entry name" value="PYRANOSE 2-OXIDASE"/>
    <property type="match status" value="1"/>
</dbReference>
<accession>A0A1H2FXG3</accession>
<organism evidence="8 9">
    <name type="scientific">Pseudomonas pohangensis</name>
    <dbReference type="NCBI Taxonomy" id="364197"/>
    <lineage>
        <taxon>Bacteria</taxon>
        <taxon>Pseudomonadati</taxon>
        <taxon>Pseudomonadota</taxon>
        <taxon>Gammaproteobacteria</taxon>
        <taxon>Pseudomonadales</taxon>
        <taxon>Pseudomonadaceae</taxon>
        <taxon>Pseudomonas</taxon>
    </lineage>
</organism>
<dbReference type="RefSeq" id="WP_090194453.1">
    <property type="nucleotide sequence ID" value="NZ_LT629785.1"/>
</dbReference>
<comment type="cofactor">
    <cofactor evidence="1">
        <name>FAD</name>
        <dbReference type="ChEBI" id="CHEBI:57692"/>
    </cofactor>
</comment>
<dbReference type="SUPFAM" id="SSF51905">
    <property type="entry name" value="FAD/NAD(P)-binding domain"/>
    <property type="match status" value="1"/>
</dbReference>
<dbReference type="STRING" id="364197.SAMN05216296_1890"/>
<protein>
    <submittedName>
        <fullName evidence="8">Choline dehydrogenase</fullName>
    </submittedName>
</protein>
<dbReference type="OrthoDB" id="9787779at2"/>